<keyword evidence="2" id="KW-1185">Reference proteome</keyword>
<dbReference type="EMBL" id="BPLR01014733">
    <property type="protein sequence ID" value="GIY70918.1"/>
    <property type="molecule type" value="Genomic_DNA"/>
</dbReference>
<dbReference type="Proteomes" id="UP001054945">
    <property type="component" value="Unassembled WGS sequence"/>
</dbReference>
<proteinExistence type="predicted"/>
<gene>
    <name evidence="1" type="ORF">CEXT_684071</name>
</gene>
<reference evidence="1 2" key="1">
    <citation type="submission" date="2021-06" db="EMBL/GenBank/DDBJ databases">
        <title>Caerostris extrusa draft genome.</title>
        <authorList>
            <person name="Kono N."/>
            <person name="Arakawa K."/>
        </authorList>
    </citation>
    <scope>NUCLEOTIDE SEQUENCE [LARGE SCALE GENOMIC DNA]</scope>
</reference>
<sequence>MVKRLQLIQSVVYQDACFILPGSLASNLAPAQPPSTTSLAPTISAIIHRSPLPPPTPALFHTLPHPPQYNRFLPGGVVGVVGFCFGRVSSTTGLKVVEGVFCGGCWEGPRWPRAATRMHLVPHALERPSP</sequence>
<dbReference type="AlphaFoldDB" id="A0AAV4VLK8"/>
<evidence type="ECO:0000313" key="1">
    <source>
        <dbReference type="EMBL" id="GIY70918.1"/>
    </source>
</evidence>
<evidence type="ECO:0000313" key="2">
    <source>
        <dbReference type="Proteomes" id="UP001054945"/>
    </source>
</evidence>
<comment type="caution">
    <text evidence="1">The sequence shown here is derived from an EMBL/GenBank/DDBJ whole genome shotgun (WGS) entry which is preliminary data.</text>
</comment>
<organism evidence="1 2">
    <name type="scientific">Caerostris extrusa</name>
    <name type="common">Bark spider</name>
    <name type="synonym">Caerostris bankana</name>
    <dbReference type="NCBI Taxonomy" id="172846"/>
    <lineage>
        <taxon>Eukaryota</taxon>
        <taxon>Metazoa</taxon>
        <taxon>Ecdysozoa</taxon>
        <taxon>Arthropoda</taxon>
        <taxon>Chelicerata</taxon>
        <taxon>Arachnida</taxon>
        <taxon>Araneae</taxon>
        <taxon>Araneomorphae</taxon>
        <taxon>Entelegynae</taxon>
        <taxon>Araneoidea</taxon>
        <taxon>Araneidae</taxon>
        <taxon>Caerostris</taxon>
    </lineage>
</organism>
<accession>A0AAV4VLK8</accession>
<name>A0AAV4VLK8_CAEEX</name>
<protein>
    <submittedName>
        <fullName evidence="1">Uncharacterized protein</fullName>
    </submittedName>
</protein>